<comment type="caution">
    <text evidence="2">The sequence shown here is derived from an EMBL/GenBank/DDBJ whole genome shotgun (WGS) entry which is preliminary data.</text>
</comment>
<name>A0A8S3BF72_9BILA</name>
<evidence type="ECO:0000313" key="3">
    <source>
        <dbReference type="Proteomes" id="UP000676336"/>
    </source>
</evidence>
<dbReference type="PANTHER" id="PTHR19229:SF250">
    <property type="entry name" value="ABC TRANSPORTER DOMAIN-CONTAINING PROTEIN-RELATED"/>
    <property type="match status" value="1"/>
</dbReference>
<organism evidence="2 3">
    <name type="scientific">Rotaria magnacalcarata</name>
    <dbReference type="NCBI Taxonomy" id="392030"/>
    <lineage>
        <taxon>Eukaryota</taxon>
        <taxon>Metazoa</taxon>
        <taxon>Spiralia</taxon>
        <taxon>Gnathifera</taxon>
        <taxon>Rotifera</taxon>
        <taxon>Eurotatoria</taxon>
        <taxon>Bdelloidea</taxon>
        <taxon>Philodinida</taxon>
        <taxon>Philodinidae</taxon>
        <taxon>Rotaria</taxon>
    </lineage>
</organism>
<accession>A0A8S3BF72</accession>
<dbReference type="AlphaFoldDB" id="A0A8S3BF72"/>
<dbReference type="Proteomes" id="UP000676336">
    <property type="component" value="Unassembled WGS sequence"/>
</dbReference>
<reference evidence="2" key="1">
    <citation type="submission" date="2021-02" db="EMBL/GenBank/DDBJ databases">
        <authorList>
            <person name="Nowell W R."/>
        </authorList>
    </citation>
    <scope>NUCLEOTIDE SEQUENCE</scope>
</reference>
<keyword evidence="1" id="KW-0812">Transmembrane</keyword>
<dbReference type="GO" id="GO:0016020">
    <property type="term" value="C:membrane"/>
    <property type="evidence" value="ECO:0007669"/>
    <property type="project" value="InterPro"/>
</dbReference>
<dbReference type="GO" id="GO:0140359">
    <property type="term" value="F:ABC-type transporter activity"/>
    <property type="evidence" value="ECO:0007669"/>
    <property type="project" value="InterPro"/>
</dbReference>
<keyword evidence="1" id="KW-0472">Membrane</keyword>
<feature type="transmembrane region" description="Helical" evidence="1">
    <location>
        <begin position="21"/>
        <end position="43"/>
    </location>
</feature>
<evidence type="ECO:0000256" key="1">
    <source>
        <dbReference type="SAM" id="Phobius"/>
    </source>
</evidence>
<dbReference type="InterPro" id="IPR026082">
    <property type="entry name" value="ABCA"/>
</dbReference>
<sequence length="60" mass="7117">MAQGIQWFNLNKSMKPNDNFTVLYCIIMMFADSIIYMLFTVYIENLFPGEFGIPQPWNYP</sequence>
<dbReference type="EMBL" id="CAJOBI010151511">
    <property type="protein sequence ID" value="CAF4812689.1"/>
    <property type="molecule type" value="Genomic_DNA"/>
</dbReference>
<evidence type="ECO:0000313" key="2">
    <source>
        <dbReference type="EMBL" id="CAF4812689.1"/>
    </source>
</evidence>
<dbReference type="PANTHER" id="PTHR19229">
    <property type="entry name" value="ATP-BINDING CASSETTE TRANSPORTER SUBFAMILY A ABCA"/>
    <property type="match status" value="1"/>
</dbReference>
<gene>
    <name evidence="2" type="ORF">SMN809_LOCUS47665</name>
</gene>
<feature type="non-terminal residue" evidence="2">
    <location>
        <position position="1"/>
    </location>
</feature>
<keyword evidence="1" id="KW-1133">Transmembrane helix</keyword>
<proteinExistence type="predicted"/>
<protein>
    <submittedName>
        <fullName evidence="2">Uncharacterized protein</fullName>
    </submittedName>
</protein>
<dbReference type="GO" id="GO:0005319">
    <property type="term" value="F:lipid transporter activity"/>
    <property type="evidence" value="ECO:0007669"/>
    <property type="project" value="TreeGrafter"/>
</dbReference>